<dbReference type="STRING" id="1814289.SAMN05216410_1406"/>
<dbReference type="Proteomes" id="UP000199039">
    <property type="component" value="Unassembled WGS sequence"/>
</dbReference>
<dbReference type="InterPro" id="IPR001482">
    <property type="entry name" value="T2SS/T4SS_dom"/>
</dbReference>
<dbReference type="InterPro" id="IPR050921">
    <property type="entry name" value="T4SS_GSP_E_ATPase"/>
</dbReference>
<reference evidence="3 4" key="1">
    <citation type="submission" date="2016-09" db="EMBL/GenBank/DDBJ databases">
        <authorList>
            <person name="Capua I."/>
            <person name="De Benedictis P."/>
            <person name="Joannis T."/>
            <person name="Lombin L.H."/>
            <person name="Cattoli G."/>
        </authorList>
    </citation>
    <scope>NUCLEOTIDE SEQUENCE [LARGE SCALE GENOMIC DNA]</scope>
    <source>
        <strain evidence="3 4">ISLP-3</strain>
    </source>
</reference>
<evidence type="ECO:0000313" key="4">
    <source>
        <dbReference type="Proteomes" id="UP000199039"/>
    </source>
</evidence>
<dbReference type="NCBIfam" id="TIGR01420">
    <property type="entry name" value="pilT_fam"/>
    <property type="match status" value="1"/>
</dbReference>
<dbReference type="InterPro" id="IPR006321">
    <property type="entry name" value="PilT/PilU"/>
</dbReference>
<evidence type="ECO:0000259" key="2">
    <source>
        <dbReference type="PROSITE" id="PS00662"/>
    </source>
</evidence>
<organism evidence="3 4">
    <name type="scientific">Sanguibacter gelidistatuariae</name>
    <dbReference type="NCBI Taxonomy" id="1814289"/>
    <lineage>
        <taxon>Bacteria</taxon>
        <taxon>Bacillati</taxon>
        <taxon>Actinomycetota</taxon>
        <taxon>Actinomycetes</taxon>
        <taxon>Micrococcales</taxon>
        <taxon>Sanguibacteraceae</taxon>
        <taxon>Sanguibacter</taxon>
    </lineage>
</organism>
<dbReference type="InterPro" id="IPR027417">
    <property type="entry name" value="P-loop_NTPase"/>
</dbReference>
<comment type="similarity">
    <text evidence="1">Belongs to the GSP E family.</text>
</comment>
<dbReference type="OrthoDB" id="9805147at2"/>
<dbReference type="SMART" id="SM00382">
    <property type="entry name" value="AAA"/>
    <property type="match status" value="1"/>
</dbReference>
<dbReference type="GO" id="GO:0016887">
    <property type="term" value="F:ATP hydrolysis activity"/>
    <property type="evidence" value="ECO:0007669"/>
    <property type="project" value="InterPro"/>
</dbReference>
<proteinExistence type="inferred from homology"/>
<evidence type="ECO:0000256" key="1">
    <source>
        <dbReference type="ARBA" id="ARBA00006611"/>
    </source>
</evidence>
<dbReference type="InterPro" id="IPR003593">
    <property type="entry name" value="AAA+_ATPase"/>
</dbReference>
<feature type="domain" description="Bacterial type II secretion system protein E" evidence="2">
    <location>
        <begin position="203"/>
        <end position="217"/>
    </location>
</feature>
<evidence type="ECO:0000313" key="3">
    <source>
        <dbReference type="EMBL" id="SDC21724.1"/>
    </source>
</evidence>
<dbReference type="EMBL" id="FMYH01000002">
    <property type="protein sequence ID" value="SDC21724.1"/>
    <property type="molecule type" value="Genomic_DNA"/>
</dbReference>
<sequence length="382" mass="42105">MSRQQQDSDIELEVVLRALVEAGASDLHLTVGAPPMIRRNGSLVPLEDYPPIVAESLQRTLYSILTQKQREKFETELELDFSHALRGLARFRVNIYQQRESVGAVFRVIPYEIKPLEELGVPAVVANFAGLPRGLVLVTGPTGSGKSTTLASIIDLANRTRADHIMTVEDPIEFLHRHKKSIVNQREIGSDTHSFSTALKHVLRQDPDIILIGELRDLETMSVALTAAETGHLVFATLHTQDAAQTIDRIIDVFPSEQQGQVRTQLAGALQGVVCQTLCKRTGRPGRVVATEVMIATPAIRNLVREGKTHQIYSAMQAGQKLGMHTLDQHLADLVRTNQISYETGLEKCHHVEDYNKLTGRQARMNQGGATLQQAATNIGGL</sequence>
<dbReference type="Gene3D" id="3.30.450.90">
    <property type="match status" value="1"/>
</dbReference>
<dbReference type="Gene3D" id="3.40.50.300">
    <property type="entry name" value="P-loop containing nucleotide triphosphate hydrolases"/>
    <property type="match status" value="1"/>
</dbReference>
<keyword evidence="4" id="KW-1185">Reference proteome</keyword>
<dbReference type="CDD" id="cd01131">
    <property type="entry name" value="PilT"/>
    <property type="match status" value="1"/>
</dbReference>
<dbReference type="PANTHER" id="PTHR30486">
    <property type="entry name" value="TWITCHING MOTILITY PROTEIN PILT"/>
    <property type="match status" value="1"/>
</dbReference>
<accession>A0A1G6JSM2</accession>
<dbReference type="RefSeq" id="WP_093181942.1">
    <property type="nucleotide sequence ID" value="NZ_FMYH01000002.1"/>
</dbReference>
<dbReference type="GO" id="GO:0005524">
    <property type="term" value="F:ATP binding"/>
    <property type="evidence" value="ECO:0007669"/>
    <property type="project" value="InterPro"/>
</dbReference>
<dbReference type="Pfam" id="PF00437">
    <property type="entry name" value="T2SSE"/>
    <property type="match status" value="1"/>
</dbReference>
<name>A0A1G6JSM2_9MICO</name>
<dbReference type="SUPFAM" id="SSF52540">
    <property type="entry name" value="P-loop containing nucleoside triphosphate hydrolases"/>
    <property type="match status" value="1"/>
</dbReference>
<dbReference type="PROSITE" id="PS00662">
    <property type="entry name" value="T2SP_E"/>
    <property type="match status" value="1"/>
</dbReference>
<gene>
    <name evidence="3" type="ORF">SAMN05216410_1406</name>
</gene>
<protein>
    <submittedName>
        <fullName evidence="3">Twitching motility protein PilT</fullName>
    </submittedName>
</protein>
<dbReference type="AlphaFoldDB" id="A0A1G6JSM2"/>